<evidence type="ECO:0000256" key="4">
    <source>
        <dbReference type="ARBA" id="ARBA00023125"/>
    </source>
</evidence>
<name>A0ABQ8QYM8_FUSEQ</name>
<dbReference type="PANTHER" id="PTHR36206">
    <property type="entry name" value="ASPERCRYPTIN BIOSYNTHESIS CLUSTER-SPECIFIC TRANSCRIPTION REGULATOR ATNN-RELATED"/>
    <property type="match status" value="1"/>
</dbReference>
<evidence type="ECO:0000256" key="6">
    <source>
        <dbReference type="ARBA" id="ARBA00023242"/>
    </source>
</evidence>
<dbReference type="Proteomes" id="UP001152024">
    <property type="component" value="Unassembled WGS sequence"/>
</dbReference>
<keyword evidence="1" id="KW-0479">Metal-binding</keyword>
<dbReference type="PANTHER" id="PTHR36206:SF16">
    <property type="entry name" value="TRANSCRIPTION FACTOR DOMAIN-CONTAINING PROTEIN-RELATED"/>
    <property type="match status" value="1"/>
</dbReference>
<evidence type="ECO:0000256" key="1">
    <source>
        <dbReference type="ARBA" id="ARBA00022723"/>
    </source>
</evidence>
<evidence type="ECO:0000313" key="7">
    <source>
        <dbReference type="EMBL" id="KAJ4116181.1"/>
    </source>
</evidence>
<dbReference type="EMBL" id="JAOQBH010000026">
    <property type="protein sequence ID" value="KAJ4116181.1"/>
    <property type="molecule type" value="Genomic_DNA"/>
</dbReference>
<evidence type="ECO:0000256" key="3">
    <source>
        <dbReference type="ARBA" id="ARBA00023015"/>
    </source>
</evidence>
<sequence length="283" mass="31938">MLRHLSVFPYFFSAGHVPLPANGPYNGQFEDTSAAAFEMDGLMGRAIRLVRSLDAYRLGADAKPVSGDTWKAREALLRDLGTWKTSFEALSRCAGEAGNCRSLLLMRHLVCWIWVSIAPEREETASDGFGEEFAQIVRLANRHSEDLSRPKFTFDMGMAPLLHFVVIKCRHLQIRLNALESIRRMGNARESLWDTATMYAIGRCLIEKEHGILAKVGMSAMDSKLPIDDSRVRDSYVEDGVLEHVGKHGEVVLRRKMYLFVREGPVIVREARWLTLTTMKQGP</sequence>
<keyword evidence="2" id="KW-0862">Zinc</keyword>
<reference evidence="7" key="1">
    <citation type="submission" date="2022-09" db="EMBL/GenBank/DDBJ databases">
        <title>Fusarium specimens isolated from Avocado Roots.</title>
        <authorList>
            <person name="Stajich J."/>
            <person name="Roper C."/>
            <person name="Heimlech-Rivalta G."/>
        </authorList>
    </citation>
    <scope>NUCLEOTIDE SEQUENCE</scope>
    <source>
        <strain evidence="7">CF00095</strain>
    </source>
</reference>
<keyword evidence="3" id="KW-0805">Transcription regulation</keyword>
<proteinExistence type="predicted"/>
<keyword evidence="4" id="KW-0238">DNA-binding</keyword>
<keyword evidence="5" id="KW-0804">Transcription</keyword>
<evidence type="ECO:0000256" key="2">
    <source>
        <dbReference type="ARBA" id="ARBA00022833"/>
    </source>
</evidence>
<keyword evidence="6" id="KW-0539">Nucleus</keyword>
<gene>
    <name evidence="7" type="ORF">NW768_011154</name>
</gene>
<comment type="caution">
    <text evidence="7">The sequence shown here is derived from an EMBL/GenBank/DDBJ whole genome shotgun (WGS) entry which is preliminary data.</text>
</comment>
<organism evidence="7 8">
    <name type="scientific">Fusarium equiseti</name>
    <name type="common">Fusarium scirpi</name>
    <dbReference type="NCBI Taxonomy" id="61235"/>
    <lineage>
        <taxon>Eukaryota</taxon>
        <taxon>Fungi</taxon>
        <taxon>Dikarya</taxon>
        <taxon>Ascomycota</taxon>
        <taxon>Pezizomycotina</taxon>
        <taxon>Sordariomycetes</taxon>
        <taxon>Hypocreomycetidae</taxon>
        <taxon>Hypocreales</taxon>
        <taxon>Nectriaceae</taxon>
        <taxon>Fusarium</taxon>
        <taxon>Fusarium incarnatum-equiseti species complex</taxon>
    </lineage>
</organism>
<keyword evidence="8" id="KW-1185">Reference proteome</keyword>
<evidence type="ECO:0000256" key="5">
    <source>
        <dbReference type="ARBA" id="ARBA00023163"/>
    </source>
</evidence>
<protein>
    <submittedName>
        <fullName evidence="7">Uncharacterized protein</fullName>
    </submittedName>
</protein>
<evidence type="ECO:0000313" key="8">
    <source>
        <dbReference type="Proteomes" id="UP001152024"/>
    </source>
</evidence>
<dbReference type="InterPro" id="IPR052360">
    <property type="entry name" value="Transcr_Regulatory_Proteins"/>
</dbReference>
<accession>A0ABQ8QYM8</accession>